<accession>A0A845GEZ2</accession>
<gene>
    <name evidence="1" type="ORF">GTP90_03240</name>
</gene>
<dbReference type="EMBL" id="WWCX01000002">
    <property type="protein sequence ID" value="MYM92874.1"/>
    <property type="molecule type" value="Genomic_DNA"/>
</dbReference>
<dbReference type="Proteomes" id="UP000447355">
    <property type="component" value="Unassembled WGS sequence"/>
</dbReference>
<evidence type="ECO:0000313" key="1">
    <source>
        <dbReference type="EMBL" id="MYM92874.1"/>
    </source>
</evidence>
<name>A0A845GEZ2_9BURK</name>
<evidence type="ECO:0000313" key="2">
    <source>
        <dbReference type="Proteomes" id="UP000447355"/>
    </source>
</evidence>
<dbReference type="RefSeq" id="WP_161082150.1">
    <property type="nucleotide sequence ID" value="NZ_WWCX01000002.1"/>
</dbReference>
<proteinExistence type="predicted"/>
<organism evidence="1 2">
    <name type="scientific">Duganella vulcania</name>
    <dbReference type="NCBI Taxonomy" id="2692166"/>
    <lineage>
        <taxon>Bacteria</taxon>
        <taxon>Pseudomonadati</taxon>
        <taxon>Pseudomonadota</taxon>
        <taxon>Betaproteobacteria</taxon>
        <taxon>Burkholderiales</taxon>
        <taxon>Oxalobacteraceae</taxon>
        <taxon>Telluria group</taxon>
        <taxon>Duganella</taxon>
    </lineage>
</organism>
<dbReference type="AlphaFoldDB" id="A0A845GEZ2"/>
<protein>
    <submittedName>
        <fullName evidence="1">Uncharacterized protein</fullName>
    </submittedName>
</protein>
<reference evidence="1" key="1">
    <citation type="submission" date="2019-12" db="EMBL/GenBank/DDBJ databases">
        <title>Novel species isolated from a subtropical stream in China.</title>
        <authorList>
            <person name="Lu H."/>
        </authorList>
    </citation>
    <scope>NUCLEOTIDE SEQUENCE [LARGE SCALE GENOMIC DNA]</scope>
    <source>
        <strain evidence="1">FT81W</strain>
    </source>
</reference>
<comment type="caution">
    <text evidence="1">The sequence shown here is derived from an EMBL/GenBank/DDBJ whole genome shotgun (WGS) entry which is preliminary data.</text>
</comment>
<sequence>MLNLRYRAAIVQALQKSGGKFQFSQSGFIESNDANVKAIAGVLGSLALPDIE</sequence>